<accession>A0A099KQN4</accession>
<evidence type="ECO:0000313" key="3">
    <source>
        <dbReference type="Proteomes" id="UP000029843"/>
    </source>
</evidence>
<comment type="caution">
    <text evidence="2">The sequence shown here is derived from an EMBL/GenBank/DDBJ whole genome shotgun (WGS) entry which is preliminary data.</text>
</comment>
<dbReference type="PROSITE" id="PS51354">
    <property type="entry name" value="GLUTAREDOXIN_2"/>
    <property type="match status" value="1"/>
</dbReference>
<proteinExistence type="predicted"/>
<dbReference type="Proteomes" id="UP000029843">
    <property type="component" value="Unassembled WGS sequence"/>
</dbReference>
<feature type="domain" description="Glutaredoxin" evidence="1">
    <location>
        <begin position="45"/>
        <end position="99"/>
    </location>
</feature>
<dbReference type="PATRIC" id="fig|28229.4.peg.1554"/>
<dbReference type="InterPro" id="IPR002109">
    <property type="entry name" value="Glutaredoxin"/>
</dbReference>
<reference evidence="2 3" key="1">
    <citation type="submission" date="2014-08" db="EMBL/GenBank/DDBJ databases">
        <title>Genomic and Phenotypic Diversity of Colwellia psychrerythraea strains from Disparate Marine Basins.</title>
        <authorList>
            <person name="Techtmann S.M."/>
            <person name="Stelling S.C."/>
            <person name="Utturkar S.M."/>
            <person name="Alshibli N."/>
            <person name="Harris A."/>
            <person name="Brown S.D."/>
            <person name="Hazen T.C."/>
        </authorList>
    </citation>
    <scope>NUCLEOTIDE SEQUENCE [LARGE SCALE GENOMIC DNA]</scope>
    <source>
        <strain evidence="2 3">ND2E</strain>
    </source>
</reference>
<name>A0A099KQN4_COLPS</name>
<dbReference type="EMBL" id="JQED01000015">
    <property type="protein sequence ID" value="KGJ93059.1"/>
    <property type="molecule type" value="Genomic_DNA"/>
</dbReference>
<dbReference type="AlphaFoldDB" id="A0A099KQN4"/>
<sequence length="124" mass="14169">MLMKAIRWPIGQLILLLNVIFSPRSPKRAVSEQAKLDEQTKSLSLYQLPSCPFCVKVRRTMKREGLKIELRNISGNNDFSEELVREGGKRKVPCLRIEKEDGQVQWLYESSDVVSHLQGLTKAA</sequence>
<organism evidence="2 3">
    <name type="scientific">Colwellia psychrerythraea</name>
    <name type="common">Vibrio psychroerythus</name>
    <dbReference type="NCBI Taxonomy" id="28229"/>
    <lineage>
        <taxon>Bacteria</taxon>
        <taxon>Pseudomonadati</taxon>
        <taxon>Pseudomonadota</taxon>
        <taxon>Gammaproteobacteria</taxon>
        <taxon>Alteromonadales</taxon>
        <taxon>Colwelliaceae</taxon>
        <taxon>Colwellia</taxon>
    </lineage>
</organism>
<dbReference type="Pfam" id="PF00462">
    <property type="entry name" value="Glutaredoxin"/>
    <property type="match status" value="1"/>
</dbReference>
<dbReference type="InterPro" id="IPR036249">
    <property type="entry name" value="Thioredoxin-like_sf"/>
</dbReference>
<evidence type="ECO:0000313" key="2">
    <source>
        <dbReference type="EMBL" id="KGJ93059.1"/>
    </source>
</evidence>
<dbReference type="Gene3D" id="3.40.30.10">
    <property type="entry name" value="Glutaredoxin"/>
    <property type="match status" value="1"/>
</dbReference>
<dbReference type="SUPFAM" id="SSF52833">
    <property type="entry name" value="Thioredoxin-like"/>
    <property type="match status" value="1"/>
</dbReference>
<evidence type="ECO:0000259" key="1">
    <source>
        <dbReference type="Pfam" id="PF00462"/>
    </source>
</evidence>
<gene>
    <name evidence="2" type="ORF">ND2E_2525</name>
</gene>
<protein>
    <recommendedName>
        <fullName evidence="1">Glutaredoxin domain-containing protein</fullName>
    </recommendedName>
</protein>